<name>A0A1U8A793_NELNU</name>
<proteinExistence type="predicted"/>
<evidence type="ECO:0000313" key="3">
    <source>
        <dbReference type="Proteomes" id="UP000189703"/>
    </source>
</evidence>
<keyword evidence="2" id="KW-0732">Signal</keyword>
<gene>
    <name evidence="4" type="primary">LOC104600947</name>
</gene>
<feature type="compositionally biased region" description="Low complexity" evidence="1">
    <location>
        <begin position="364"/>
        <end position="381"/>
    </location>
</feature>
<dbReference type="GO" id="GO:0007142">
    <property type="term" value="P:male meiosis II"/>
    <property type="evidence" value="ECO:0007669"/>
    <property type="project" value="InterPro"/>
</dbReference>
<feature type="compositionally biased region" description="Basic and acidic residues" evidence="1">
    <location>
        <begin position="159"/>
        <end position="170"/>
    </location>
</feature>
<feature type="region of interest" description="Disordered" evidence="1">
    <location>
        <begin position="296"/>
        <end position="381"/>
    </location>
</feature>
<feature type="compositionally biased region" description="Basic and acidic residues" evidence="1">
    <location>
        <begin position="236"/>
        <end position="246"/>
    </location>
</feature>
<feature type="compositionally biased region" description="Polar residues" evidence="1">
    <location>
        <begin position="296"/>
        <end position="342"/>
    </location>
</feature>
<dbReference type="OrthoDB" id="1695907at2759"/>
<feature type="signal peptide" evidence="2">
    <location>
        <begin position="1"/>
        <end position="21"/>
    </location>
</feature>
<dbReference type="eggNOG" id="ENOG502QPPJ">
    <property type="taxonomic scope" value="Eukaryota"/>
</dbReference>
<feature type="chain" id="PRO_5043411119" evidence="2">
    <location>
        <begin position="22"/>
        <end position="381"/>
    </location>
</feature>
<dbReference type="GeneID" id="104600947"/>
<dbReference type="RefSeq" id="XP_010262419.1">
    <property type="nucleotide sequence ID" value="XM_010264117.2"/>
</dbReference>
<dbReference type="KEGG" id="nnu:104600947"/>
<dbReference type="Proteomes" id="UP000189703">
    <property type="component" value="Unplaced"/>
</dbReference>
<evidence type="ECO:0000313" key="4">
    <source>
        <dbReference type="RefSeq" id="XP_010262419.1"/>
    </source>
</evidence>
<dbReference type="OMA" id="HNCTCSD"/>
<dbReference type="PANTHER" id="PTHR33318">
    <property type="entry name" value="ASPARTYL/GLUTAMYL-TRNA(ASN/GLN) AMIDOTRANSFERASE SUBUNIT"/>
    <property type="match status" value="1"/>
</dbReference>
<accession>A0A1U8A793</accession>
<feature type="compositionally biased region" description="Acidic residues" evidence="1">
    <location>
        <begin position="203"/>
        <end position="235"/>
    </location>
</feature>
<feature type="compositionally biased region" description="Polar residues" evidence="1">
    <location>
        <begin position="173"/>
        <end position="190"/>
    </location>
</feature>
<keyword evidence="3" id="KW-1185">Reference proteome</keyword>
<dbReference type="InterPro" id="IPR039300">
    <property type="entry name" value="JASON"/>
</dbReference>
<reference evidence="4" key="1">
    <citation type="submission" date="2025-08" db="UniProtKB">
        <authorList>
            <consortium name="RefSeq"/>
        </authorList>
    </citation>
    <scope>IDENTIFICATION</scope>
</reference>
<feature type="region of interest" description="Disordered" evidence="1">
    <location>
        <begin position="145"/>
        <end position="283"/>
    </location>
</feature>
<organism evidence="3 4">
    <name type="scientific">Nelumbo nucifera</name>
    <name type="common">Sacred lotus</name>
    <dbReference type="NCBI Taxonomy" id="4432"/>
    <lineage>
        <taxon>Eukaryota</taxon>
        <taxon>Viridiplantae</taxon>
        <taxon>Streptophyta</taxon>
        <taxon>Embryophyta</taxon>
        <taxon>Tracheophyta</taxon>
        <taxon>Spermatophyta</taxon>
        <taxon>Magnoliopsida</taxon>
        <taxon>Proteales</taxon>
        <taxon>Nelumbonaceae</taxon>
        <taxon>Nelumbo</taxon>
    </lineage>
</organism>
<sequence length="381" mass="43342">MFLTVLSSSSFTFLLSFPARATKKPSLSFSLYLVEEPSTDLPPLETKRFRNQARDLRFLMGCFLACFGTSKNWKRHKLASRVLPGDQRHGCSEPLQPTFSSKQYVTVKPISPVSELRDKAEKQLSFIPRKRVTFDLNVKTYEGVSTHEPTNYSAESDEEKERGKGEETGENKQSFSLSEDDSITSSTVSFPPNHRYGNCRNSDDEDDGIESDISDLEDEDYNDDDDEEEEEEEEEDVRRVPEEESSKSFFSLPMESGRSTFSTPLFEKTIRSNQNARDRSQYVHSVLNPVENLTQWKSVKTRTTPPSKHQTKENINFDSEPQIPFSSEPTFKQSPNKRSFSFNHPKPPKKETAVDASLSNWLGSSETTTPITKTSTVNVPH</sequence>
<protein>
    <submittedName>
        <fullName evidence="4">Histone H3.v1</fullName>
    </submittedName>
</protein>
<evidence type="ECO:0000256" key="2">
    <source>
        <dbReference type="SAM" id="SignalP"/>
    </source>
</evidence>
<dbReference type="PANTHER" id="PTHR33318:SF4">
    <property type="entry name" value="OS04G0511700 PROTEIN"/>
    <property type="match status" value="1"/>
</dbReference>
<dbReference type="AlphaFoldDB" id="A0A1U8A793"/>
<evidence type="ECO:0000256" key="1">
    <source>
        <dbReference type="SAM" id="MobiDB-lite"/>
    </source>
</evidence>
<dbReference type="FunCoup" id="A0A1U8A793">
    <property type="interactions" value="1565"/>
</dbReference>